<dbReference type="Proteomes" id="UP000317093">
    <property type="component" value="Chromosome"/>
</dbReference>
<name>A0A518BA52_9BACT</name>
<dbReference type="Gene3D" id="3.20.20.150">
    <property type="entry name" value="Divalent-metal-dependent TIM barrel enzymes"/>
    <property type="match status" value="1"/>
</dbReference>
<dbReference type="EMBL" id="CP036279">
    <property type="protein sequence ID" value="QDU63861.1"/>
    <property type="molecule type" value="Genomic_DNA"/>
</dbReference>
<dbReference type="SUPFAM" id="SSF51658">
    <property type="entry name" value="Xylose isomerase-like"/>
    <property type="match status" value="1"/>
</dbReference>
<dbReference type="GO" id="GO:0050114">
    <property type="term" value="F:myo-inosose-2 dehydratase activity"/>
    <property type="evidence" value="ECO:0007669"/>
    <property type="project" value="UniProtKB-EC"/>
</dbReference>
<dbReference type="AlphaFoldDB" id="A0A518BA52"/>
<dbReference type="InterPro" id="IPR036237">
    <property type="entry name" value="Xyl_isomerase-like_sf"/>
</dbReference>
<proteinExistence type="predicted"/>
<evidence type="ECO:0000313" key="2">
    <source>
        <dbReference type="EMBL" id="QDU63861.1"/>
    </source>
</evidence>
<keyword evidence="3" id="KW-1185">Reference proteome</keyword>
<reference evidence="2 3" key="1">
    <citation type="submission" date="2019-02" db="EMBL/GenBank/DDBJ databases">
        <title>Deep-cultivation of Planctomycetes and their phenomic and genomic characterization uncovers novel biology.</title>
        <authorList>
            <person name="Wiegand S."/>
            <person name="Jogler M."/>
            <person name="Boedeker C."/>
            <person name="Pinto D."/>
            <person name="Vollmers J."/>
            <person name="Rivas-Marin E."/>
            <person name="Kohn T."/>
            <person name="Peeters S.H."/>
            <person name="Heuer A."/>
            <person name="Rast P."/>
            <person name="Oberbeckmann S."/>
            <person name="Bunk B."/>
            <person name="Jeske O."/>
            <person name="Meyerdierks A."/>
            <person name="Storesund J.E."/>
            <person name="Kallscheuer N."/>
            <person name="Luecker S."/>
            <person name="Lage O.M."/>
            <person name="Pohl T."/>
            <person name="Merkel B.J."/>
            <person name="Hornburger P."/>
            <person name="Mueller R.-W."/>
            <person name="Bruemmer F."/>
            <person name="Labrenz M."/>
            <person name="Spormann A.M."/>
            <person name="Op den Camp H."/>
            <person name="Overmann J."/>
            <person name="Amann R."/>
            <person name="Jetten M.S.M."/>
            <person name="Mascher T."/>
            <person name="Medema M.H."/>
            <person name="Devos D.P."/>
            <person name="Kaster A.-K."/>
            <person name="Ovreas L."/>
            <person name="Rohde M."/>
            <person name="Galperin M.Y."/>
            <person name="Jogler C."/>
        </authorList>
    </citation>
    <scope>NUCLEOTIDE SEQUENCE [LARGE SCALE GENOMIC DNA]</scope>
    <source>
        <strain evidence="2 3">Pan216</strain>
    </source>
</reference>
<accession>A0A518BA52</accession>
<dbReference type="PANTHER" id="PTHR12110:SF41">
    <property type="entry name" value="INOSOSE DEHYDRATASE"/>
    <property type="match status" value="1"/>
</dbReference>
<dbReference type="Pfam" id="PF01261">
    <property type="entry name" value="AP_endonuc_2"/>
    <property type="match status" value="1"/>
</dbReference>
<dbReference type="EC" id="4.2.1.44" evidence="2"/>
<evidence type="ECO:0000259" key="1">
    <source>
        <dbReference type="Pfam" id="PF01261"/>
    </source>
</evidence>
<gene>
    <name evidence="2" type="primary">iolE_3</name>
    <name evidence="2" type="ORF">Pan216_47420</name>
</gene>
<dbReference type="KEGG" id="knv:Pan216_47420"/>
<organism evidence="2 3">
    <name type="scientific">Kolteria novifilia</name>
    <dbReference type="NCBI Taxonomy" id="2527975"/>
    <lineage>
        <taxon>Bacteria</taxon>
        <taxon>Pseudomonadati</taxon>
        <taxon>Planctomycetota</taxon>
        <taxon>Planctomycetia</taxon>
        <taxon>Kolteriales</taxon>
        <taxon>Kolteriaceae</taxon>
        <taxon>Kolteria</taxon>
    </lineage>
</organism>
<protein>
    <submittedName>
        <fullName evidence="2">Inosose dehydratase</fullName>
        <ecNumber evidence="2">4.2.1.44</ecNumber>
    </submittedName>
</protein>
<dbReference type="PANTHER" id="PTHR12110">
    <property type="entry name" value="HYDROXYPYRUVATE ISOMERASE"/>
    <property type="match status" value="1"/>
</dbReference>
<keyword evidence="2" id="KW-0456">Lyase</keyword>
<dbReference type="InterPro" id="IPR050312">
    <property type="entry name" value="IolE/XylAMocC-like"/>
</dbReference>
<sequence>MQYLYFSKHFRDQNLPEIASILTKMGVDGADFAVRPGYPVNPTNVAKALPEAISVFKSEGLAIPLVTAPTNMTDPSTPEAARIFEACGENGVRYIKIGYFRFMKDYAKELAAARKQMEGFAKLGEKTGVRACYHTHSGNYLGCNCAAQLLLLEGIDPHYVGSYVDTGHDTVDGAPLRMGLSTVAEYFSLLAIKDMRYEKTDKGWRHVTVPVGEGIVDWKDVRRGLIDQHYNGIISLHAEYHTADLDERIAKAQSELAFLKKHLAT</sequence>
<feature type="domain" description="Xylose isomerase-like TIM barrel" evidence="1">
    <location>
        <begin position="24"/>
        <end position="261"/>
    </location>
</feature>
<dbReference type="InterPro" id="IPR013022">
    <property type="entry name" value="Xyl_isomerase-like_TIM-brl"/>
</dbReference>
<evidence type="ECO:0000313" key="3">
    <source>
        <dbReference type="Proteomes" id="UP000317093"/>
    </source>
</evidence>
<dbReference type="RefSeq" id="WP_419192866.1">
    <property type="nucleotide sequence ID" value="NZ_CP036279.1"/>
</dbReference>